<protein>
    <submittedName>
        <fullName evidence="1">Uncharacterized protein</fullName>
    </submittedName>
</protein>
<keyword evidence="2" id="KW-1185">Reference proteome</keyword>
<name>A0AAV2E4M9_9ROSI</name>
<proteinExistence type="predicted"/>
<gene>
    <name evidence="1" type="ORF">LTRI10_LOCUS22168</name>
</gene>
<dbReference type="Proteomes" id="UP001497516">
    <property type="component" value="Chromosome 4"/>
</dbReference>
<evidence type="ECO:0000313" key="1">
    <source>
        <dbReference type="EMBL" id="CAL1380742.1"/>
    </source>
</evidence>
<organism evidence="1 2">
    <name type="scientific">Linum trigynum</name>
    <dbReference type="NCBI Taxonomy" id="586398"/>
    <lineage>
        <taxon>Eukaryota</taxon>
        <taxon>Viridiplantae</taxon>
        <taxon>Streptophyta</taxon>
        <taxon>Embryophyta</taxon>
        <taxon>Tracheophyta</taxon>
        <taxon>Spermatophyta</taxon>
        <taxon>Magnoliopsida</taxon>
        <taxon>eudicotyledons</taxon>
        <taxon>Gunneridae</taxon>
        <taxon>Pentapetalae</taxon>
        <taxon>rosids</taxon>
        <taxon>fabids</taxon>
        <taxon>Malpighiales</taxon>
        <taxon>Linaceae</taxon>
        <taxon>Linum</taxon>
    </lineage>
</organism>
<dbReference type="EMBL" id="OZ034817">
    <property type="protein sequence ID" value="CAL1380742.1"/>
    <property type="molecule type" value="Genomic_DNA"/>
</dbReference>
<reference evidence="1 2" key="1">
    <citation type="submission" date="2024-04" db="EMBL/GenBank/DDBJ databases">
        <authorList>
            <person name="Fracassetti M."/>
        </authorList>
    </citation>
    <scope>NUCLEOTIDE SEQUENCE [LARGE SCALE GENOMIC DNA]</scope>
</reference>
<evidence type="ECO:0000313" key="2">
    <source>
        <dbReference type="Proteomes" id="UP001497516"/>
    </source>
</evidence>
<dbReference type="AlphaFoldDB" id="A0AAV2E4M9"/>
<accession>A0AAV2E4M9</accession>
<sequence>MGEGVECGKSYSDGVFAVAEQPALTEDVIDKGKDILVSSPRFPSSLEVPGTSNPDLMVGVLVNVVASSSTTPLPNALIDDDGFQLVVRKCKHTTLVPQESTVRVSVSAVQSQVPLNTKGISLVVLASPRKGGRNMKCGK</sequence>